<gene>
    <name evidence="3" type="ORF">GA0070610_5408</name>
</gene>
<dbReference type="GeneID" id="95805066"/>
<dbReference type="InterPro" id="IPR011008">
    <property type="entry name" value="Dimeric_a/b-barrel"/>
</dbReference>
<dbReference type="SUPFAM" id="SSF54909">
    <property type="entry name" value="Dimeric alpha+beta barrel"/>
    <property type="match status" value="1"/>
</dbReference>
<protein>
    <submittedName>
        <fullName evidence="3">Uncharacterized conserved protein</fullName>
    </submittedName>
</protein>
<evidence type="ECO:0000313" key="4">
    <source>
        <dbReference type="Proteomes" id="UP000198251"/>
    </source>
</evidence>
<dbReference type="Proteomes" id="UP000198251">
    <property type="component" value="Chromosome I"/>
</dbReference>
<evidence type="ECO:0000313" key="3">
    <source>
        <dbReference type="EMBL" id="SCG19048.1"/>
    </source>
</evidence>
<evidence type="ECO:0000259" key="2">
    <source>
        <dbReference type="Pfam" id="PF03795"/>
    </source>
</evidence>
<dbReference type="AlphaFoldDB" id="A0A1C5GH10"/>
<dbReference type="RefSeq" id="WP_089003762.1">
    <property type="nucleotide sequence ID" value="NZ_JBFAAC010000007.1"/>
</dbReference>
<sequence length="123" mass="13440">MKYMILINHNKQTRDAWQNMSEAEQAVGMKAHMSLVGDLSESGELIVSDALADQSQAKRVLVKDGQVSTTDGPFPEVKEYVAGFYLIECDSLEKAVEHAARIPEANFGMVEVRPVLSAGGPDM</sequence>
<reference evidence="3 4" key="1">
    <citation type="submission" date="2016-06" db="EMBL/GenBank/DDBJ databases">
        <authorList>
            <person name="Kjaerup R.B."/>
            <person name="Dalgaard T.S."/>
            <person name="Juul-Madsen H.R."/>
        </authorList>
    </citation>
    <scope>NUCLEOTIDE SEQUENCE [LARGE SCALE GENOMIC DNA]</scope>
    <source>
        <strain evidence="3 4">DSM 43913</strain>
    </source>
</reference>
<keyword evidence="4" id="KW-1185">Reference proteome</keyword>
<name>A0A1C5GH10_MICEH</name>
<comment type="similarity">
    <text evidence="1">Belongs to the YciI family.</text>
</comment>
<dbReference type="PANTHER" id="PTHR35174:SF3">
    <property type="entry name" value="BLL7171 PROTEIN"/>
    <property type="match status" value="1"/>
</dbReference>
<organism evidence="3 4">
    <name type="scientific">Micromonospora echinofusca</name>
    <dbReference type="NCBI Taxonomy" id="47858"/>
    <lineage>
        <taxon>Bacteria</taxon>
        <taxon>Bacillati</taxon>
        <taxon>Actinomycetota</taxon>
        <taxon>Actinomycetes</taxon>
        <taxon>Micromonosporales</taxon>
        <taxon>Micromonosporaceae</taxon>
        <taxon>Micromonospora</taxon>
    </lineage>
</organism>
<dbReference type="Gene3D" id="3.30.70.1060">
    <property type="entry name" value="Dimeric alpha+beta barrel"/>
    <property type="match status" value="1"/>
</dbReference>
<dbReference type="Pfam" id="PF03795">
    <property type="entry name" value="YCII"/>
    <property type="match status" value="1"/>
</dbReference>
<dbReference type="InterPro" id="IPR005545">
    <property type="entry name" value="YCII"/>
</dbReference>
<evidence type="ECO:0000256" key="1">
    <source>
        <dbReference type="ARBA" id="ARBA00007689"/>
    </source>
</evidence>
<dbReference type="PANTHER" id="PTHR35174">
    <property type="entry name" value="BLL7171 PROTEIN-RELATED"/>
    <property type="match status" value="1"/>
</dbReference>
<feature type="domain" description="YCII-related" evidence="2">
    <location>
        <begin position="1"/>
        <end position="116"/>
    </location>
</feature>
<accession>A0A1C5GH10</accession>
<proteinExistence type="inferred from homology"/>
<dbReference type="EMBL" id="LT607733">
    <property type="protein sequence ID" value="SCG19048.1"/>
    <property type="molecule type" value="Genomic_DNA"/>
</dbReference>